<proteinExistence type="predicted"/>
<dbReference type="EMBL" id="KR534323">
    <property type="protein sequence ID" value="AKO61094.1"/>
    <property type="molecule type" value="Genomic_DNA"/>
</dbReference>
<evidence type="ECO:0000259" key="1">
    <source>
        <dbReference type="Pfam" id="PF21939"/>
    </source>
</evidence>
<dbReference type="Proteomes" id="UP000202763">
    <property type="component" value="Segment"/>
</dbReference>
<dbReference type="Pfam" id="PF21939">
    <property type="entry name" value="Gp10_C"/>
    <property type="match status" value="1"/>
</dbReference>
<dbReference type="InterPro" id="IPR053827">
    <property type="entry name" value="Gp10_C"/>
</dbReference>
<sequence>MAIVDENIRWCENNEYEPRVDELARVNPPSEVKSSGLKDRQPIPRQWLNNQFYETWQIVKNLQAQINTLSVSGDNAALLQTIWQVGDVWMTQTEDNPADRFGFGTWEKQQGRYVVGSSESDTDFNGAGVQGGTKTHTHGDNFSVANHTLSEEEVPTYVHTHEYRDRYYAERVANVSGASNKETMPVGYNNGYGSNSTDTDNTQWLYYDSTTGSSAFGGGGAHKHNMTGGVQSTKTLPPYETYHIWKRIA</sequence>
<evidence type="ECO:0000313" key="2">
    <source>
        <dbReference type="EMBL" id="AKO61094.1"/>
    </source>
</evidence>
<protein>
    <submittedName>
        <fullName evidence="2">Putative minor structural protein</fullName>
    </submittedName>
</protein>
<dbReference type="KEGG" id="vg:26796688"/>
<reference evidence="2 3" key="1">
    <citation type="submission" date="2015-05" db="EMBL/GenBank/DDBJ databases">
        <authorList>
            <person name="Wang D.B."/>
            <person name="Wang M."/>
        </authorList>
    </citation>
    <scope>NUCLEOTIDE SEQUENCE [LARGE SCALE GENOMIC DNA]</scope>
</reference>
<feature type="domain" description="Baseplate structural protein Gp10 C-terminal" evidence="1">
    <location>
        <begin position="78"/>
        <end position="248"/>
    </location>
</feature>
<dbReference type="RefSeq" id="YP_009225627.1">
    <property type="nucleotide sequence ID" value="NC_029094.1"/>
</dbReference>
<organism evidence="2 3">
    <name type="scientific">Pseudoalteromonas phage H101</name>
    <dbReference type="NCBI Taxonomy" id="1654919"/>
    <lineage>
        <taxon>Viruses</taxon>
        <taxon>Duplodnaviria</taxon>
        <taxon>Heunggongvirae</taxon>
        <taxon>Uroviricota</taxon>
        <taxon>Caudoviricetes</taxon>
        <taxon>Shandongvirus</taxon>
        <taxon>Shandongvirus H101</taxon>
    </lineage>
</organism>
<dbReference type="OrthoDB" id="5959at10239"/>
<dbReference type="GeneID" id="26796688"/>
<keyword evidence="3" id="KW-1185">Reference proteome</keyword>
<accession>A0A0H4IND4</accession>
<evidence type="ECO:0000313" key="3">
    <source>
        <dbReference type="Proteomes" id="UP000202763"/>
    </source>
</evidence>
<name>A0A0H4IND4_9CAUD</name>